<protein>
    <submittedName>
        <fullName evidence="1">Uncharacterized protein</fullName>
    </submittedName>
</protein>
<proteinExistence type="predicted"/>
<accession>A0ACC2VWK3</accession>
<gene>
    <name evidence="1" type="ORF">QFC21_002665</name>
</gene>
<dbReference type="Proteomes" id="UP001227268">
    <property type="component" value="Unassembled WGS sequence"/>
</dbReference>
<evidence type="ECO:0000313" key="1">
    <source>
        <dbReference type="EMBL" id="KAJ9103242.1"/>
    </source>
</evidence>
<comment type="caution">
    <text evidence="1">The sequence shown here is derived from an EMBL/GenBank/DDBJ whole genome shotgun (WGS) entry which is preliminary data.</text>
</comment>
<organism evidence="1 2">
    <name type="scientific">Naganishia friedmannii</name>
    <dbReference type="NCBI Taxonomy" id="89922"/>
    <lineage>
        <taxon>Eukaryota</taxon>
        <taxon>Fungi</taxon>
        <taxon>Dikarya</taxon>
        <taxon>Basidiomycota</taxon>
        <taxon>Agaricomycotina</taxon>
        <taxon>Tremellomycetes</taxon>
        <taxon>Filobasidiales</taxon>
        <taxon>Filobasidiaceae</taxon>
        <taxon>Naganishia</taxon>
    </lineage>
</organism>
<reference evidence="1" key="1">
    <citation type="submission" date="2023-04" db="EMBL/GenBank/DDBJ databases">
        <title>Draft Genome sequencing of Naganishia species isolated from polar environments using Oxford Nanopore Technology.</title>
        <authorList>
            <person name="Leo P."/>
            <person name="Venkateswaran K."/>
        </authorList>
    </citation>
    <scope>NUCLEOTIDE SEQUENCE</scope>
    <source>
        <strain evidence="1">MNA-CCFEE 5423</strain>
    </source>
</reference>
<dbReference type="EMBL" id="JASBWT010000007">
    <property type="protein sequence ID" value="KAJ9103242.1"/>
    <property type="molecule type" value="Genomic_DNA"/>
</dbReference>
<evidence type="ECO:0000313" key="2">
    <source>
        <dbReference type="Proteomes" id="UP001227268"/>
    </source>
</evidence>
<name>A0ACC2VWK3_9TREE</name>
<keyword evidence="2" id="KW-1185">Reference proteome</keyword>
<sequence length="1186" mass="127810">MADGQEPEHNTETETLPLESPVRDSVVTHPLQEGVIPVPAQEKAVEVSRDDAESVSEAVPLPTTTTGESAVNAEETPIEQQATTTAKRLLPHRHRRKQPKKGILKPPPPPVKPGLGGKLRDALGSIHPKFLDYAGPMGNTTAASVVEALPPSISVPVNNLASNVIEGVGVVGGAAAAVVGSWGGRFGKLVSGAAAGAASATQGAATGDSSHPVSSGWKFPSRSTVATSVRAPNVQGSSSDKDLPRTPSKTTTQTAPSSATSTLQVPHETTTIVIETDTYKPLKRASFILPIISITYPISSTNPPWSDKMVQDRLKVEEEATKVMRSSAGPTFWDGGKLGELYDIACQGREESARAGIKEALSVMQRFDKPGDRQLLLTSAPTPTSAAAKTSPRTTAFIHVDPPLGKYAAQAFADVLSIRWGLSKLALQDGILENDESLKPILHALLVSGTLPHLSLSGNRKLRSPGWRMVAAFIRKARNLRFLDLSSNNLDKRSIEYLALALRQATIPEFTDVAPAALLESKHSATDEASDDEEQNYGPIPHVSLTTMLKDTRTDTAESSLELQTLRLDDCNLRAVSIDLLAQSIRKSELRNLSLRQNRISNLGTVAIATMIRDWPDDTATGRNPFGTTERHGATVLFSETDHQADSEDDQGQFHHPAEYPLSIPSSLTPQRLGQLVTLDLKKNDIRGGVNYIAQVLKRNQHLKVLNLSENRIDAAGLASLAEALIVALRHTFPANTTLRRLFLNDTQMGDEAAIAMAEALSDATHLLHIDLTDNNVTLAGAMALAGSLRSNTSIRCLDLTIPQNDADLSEISQSILQSCIRNTEAALSAKGTKLSSGTQDAVWAPIKNSSLVRRAKEAEQDRIISEAAKTVDTPAAIARTETFTLKPSGVIRAATESVQYAEQLIERQEQSESFTLDSTEKQRCMAALERSRALLERLADLIQETEEPSSLEQLLGLNDQLTTIIPKVEQILSSADKRVLVATTKPFAKPTHSNVPASKSLSINTAPIRRHMKVPSLDAHGANFSITNSDDDEDDDDDDDDSDAEELASAGPVSLNLNRTSIARTGKPTLGNLGAFGLSLHNNSGHHKGNLDTQGDVWLADSCASPLEKVNKEWMAEEGEIFRKGQKLGVAEEDSELGDVDDPGSSLKQKILETEVERTPHHLPEDYLLNESIEVGEARNDTNDE</sequence>